<proteinExistence type="predicted"/>
<evidence type="ECO:0000313" key="2">
    <source>
        <dbReference type="Ensembl" id="ENSXCOP00000002289.1"/>
    </source>
</evidence>
<organism evidence="2 3">
    <name type="scientific">Xiphophorus couchianus</name>
    <name type="common">Monterrey platyfish</name>
    <dbReference type="NCBI Taxonomy" id="32473"/>
    <lineage>
        <taxon>Eukaryota</taxon>
        <taxon>Metazoa</taxon>
        <taxon>Chordata</taxon>
        <taxon>Craniata</taxon>
        <taxon>Vertebrata</taxon>
        <taxon>Euteleostomi</taxon>
        <taxon>Actinopterygii</taxon>
        <taxon>Neopterygii</taxon>
        <taxon>Teleostei</taxon>
        <taxon>Neoteleostei</taxon>
        <taxon>Acanthomorphata</taxon>
        <taxon>Ovalentaria</taxon>
        <taxon>Atherinomorphae</taxon>
        <taxon>Cyprinodontiformes</taxon>
        <taxon>Poeciliidae</taxon>
        <taxon>Poeciliinae</taxon>
        <taxon>Xiphophorus</taxon>
    </lineage>
</organism>
<keyword evidence="1" id="KW-0732">Signal</keyword>
<feature type="chain" id="PRO_5017194702" description="Secreted protein" evidence="1">
    <location>
        <begin position="19"/>
        <end position="93"/>
    </location>
</feature>
<dbReference type="Proteomes" id="UP000261380">
    <property type="component" value="Unplaced"/>
</dbReference>
<sequence length="93" mass="10335">MAITFLLLLLLMGSLTSASALKEVCNLADLLLFLFLFSNTLNAKLRLRRAPRYAVCKSRKCRFLNSGNALPQLSNRKLEEGAAKAQDPYGFGR</sequence>
<keyword evidence="3" id="KW-1185">Reference proteome</keyword>
<name>A0A3B5L3D4_9TELE</name>
<evidence type="ECO:0000256" key="1">
    <source>
        <dbReference type="SAM" id="SignalP"/>
    </source>
</evidence>
<dbReference type="AlphaFoldDB" id="A0A3B5L3D4"/>
<reference evidence="2" key="2">
    <citation type="submission" date="2025-09" db="UniProtKB">
        <authorList>
            <consortium name="Ensembl"/>
        </authorList>
    </citation>
    <scope>IDENTIFICATION</scope>
</reference>
<reference evidence="2" key="1">
    <citation type="submission" date="2025-08" db="UniProtKB">
        <authorList>
            <consortium name="Ensembl"/>
        </authorList>
    </citation>
    <scope>IDENTIFICATION</scope>
</reference>
<feature type="signal peptide" evidence="1">
    <location>
        <begin position="1"/>
        <end position="18"/>
    </location>
</feature>
<evidence type="ECO:0000313" key="3">
    <source>
        <dbReference type="Proteomes" id="UP000261380"/>
    </source>
</evidence>
<evidence type="ECO:0008006" key="4">
    <source>
        <dbReference type="Google" id="ProtNLM"/>
    </source>
</evidence>
<accession>A0A3B5L3D4</accession>
<protein>
    <recommendedName>
        <fullName evidence="4">Secreted protein</fullName>
    </recommendedName>
</protein>
<dbReference type="Ensembl" id="ENSXCOT00000002323.1">
    <property type="protein sequence ID" value="ENSXCOP00000002289.1"/>
    <property type="gene ID" value="ENSXCOG00000001835.1"/>
</dbReference>